<dbReference type="Pfam" id="PF08100">
    <property type="entry name" value="Dimerisation"/>
    <property type="match status" value="1"/>
</dbReference>
<evidence type="ECO:0000259" key="4">
    <source>
        <dbReference type="Pfam" id="PF00891"/>
    </source>
</evidence>
<dbReference type="GO" id="GO:0008171">
    <property type="term" value="F:O-methyltransferase activity"/>
    <property type="evidence" value="ECO:0007669"/>
    <property type="project" value="InterPro"/>
</dbReference>
<accession>A0A4S2MRE9</accession>
<dbReference type="InterPro" id="IPR001077">
    <property type="entry name" value="COMT_C"/>
</dbReference>
<dbReference type="InterPro" id="IPR012967">
    <property type="entry name" value="COMT_dimerisation"/>
</dbReference>
<name>A0A4S2MRE9_9PEZI</name>
<feature type="domain" description="O-methyltransferase dimerisation" evidence="5">
    <location>
        <begin position="67"/>
        <end position="145"/>
    </location>
</feature>
<dbReference type="Gene3D" id="3.40.50.150">
    <property type="entry name" value="Vaccinia Virus protein VP39"/>
    <property type="match status" value="1"/>
</dbReference>
<dbReference type="InterPro" id="IPR016461">
    <property type="entry name" value="COMT-like"/>
</dbReference>
<dbReference type="InParanoid" id="A0A4S2MRE9"/>
<evidence type="ECO:0000256" key="2">
    <source>
        <dbReference type="ARBA" id="ARBA00022679"/>
    </source>
</evidence>
<keyword evidence="7" id="KW-1185">Reference proteome</keyword>
<dbReference type="PANTHER" id="PTHR43712">
    <property type="entry name" value="PUTATIVE (AFU_ORTHOLOGUE AFUA_4G14580)-RELATED"/>
    <property type="match status" value="1"/>
</dbReference>
<organism evidence="6 7">
    <name type="scientific">Ascodesmis nigricans</name>
    <dbReference type="NCBI Taxonomy" id="341454"/>
    <lineage>
        <taxon>Eukaryota</taxon>
        <taxon>Fungi</taxon>
        <taxon>Dikarya</taxon>
        <taxon>Ascomycota</taxon>
        <taxon>Pezizomycotina</taxon>
        <taxon>Pezizomycetes</taxon>
        <taxon>Pezizales</taxon>
        <taxon>Ascodesmidaceae</taxon>
        <taxon>Ascodesmis</taxon>
    </lineage>
</organism>
<dbReference type="InterPro" id="IPR036388">
    <property type="entry name" value="WH-like_DNA-bd_sf"/>
</dbReference>
<dbReference type="OrthoDB" id="1606438at2759"/>
<keyword evidence="2 6" id="KW-0808">Transferase</keyword>
<dbReference type="InterPro" id="IPR029063">
    <property type="entry name" value="SAM-dependent_MTases_sf"/>
</dbReference>
<dbReference type="Pfam" id="PF00891">
    <property type="entry name" value="Methyltransf_2"/>
    <property type="match status" value="1"/>
</dbReference>
<dbReference type="SUPFAM" id="SSF53335">
    <property type="entry name" value="S-adenosyl-L-methionine-dependent methyltransferases"/>
    <property type="match status" value="1"/>
</dbReference>
<evidence type="ECO:0000256" key="3">
    <source>
        <dbReference type="ARBA" id="ARBA00022691"/>
    </source>
</evidence>
<dbReference type="PANTHER" id="PTHR43712:SF5">
    <property type="entry name" value="O-METHYLTRANSFERASE ASQN-RELATED"/>
    <property type="match status" value="1"/>
</dbReference>
<proteinExistence type="predicted"/>
<feature type="domain" description="O-methyltransferase C-terminal" evidence="4">
    <location>
        <begin position="182"/>
        <end position="389"/>
    </location>
</feature>
<evidence type="ECO:0000259" key="5">
    <source>
        <dbReference type="Pfam" id="PF08100"/>
    </source>
</evidence>
<sequence length="432" mass="48358">MLTRNPTSILTAALTAREHLDILITTLTANPTTDYSSTIDPTTKRAILKAARDISRAVQTPVENLFETVFGIYDWAALQAAVKLEIINHIGPMGGDAVSDEEVSKKIGKSQDHVHRILKLLAANDVVEETAPGCWRRREMAEVMLHPVVGSFAGGMVGRLGHFPTTIGNWLEENPYPTKTFDCPFTRAMGATFWEVLSADPEEAARFGRGMEGLSNIDASVPVIKEWLIKNGRTEGVFRDVGGGSGWIDERLAPDFPDITFEIQDINPQQWAARSSSLPPSLHRQLTFTPHSFFTPQPPSPTPVIALLHRWILHDWANTDAIAIIRNIVPALEQNPDAAYLINDNVLPDLGEWEPFEERSARQFDLVMMSYFNAKERSRAMWERLLREADERLEIVGVTREGGMAAMALIEVRLRKEEVKEEVKEEAKEAKE</sequence>
<dbReference type="SUPFAM" id="SSF46785">
    <property type="entry name" value="Winged helix' DNA-binding domain"/>
    <property type="match status" value="1"/>
</dbReference>
<evidence type="ECO:0000256" key="1">
    <source>
        <dbReference type="ARBA" id="ARBA00022603"/>
    </source>
</evidence>
<keyword evidence="1 6" id="KW-0489">Methyltransferase</keyword>
<gene>
    <name evidence="6" type="ORF">EX30DRAFT_343168</name>
</gene>
<reference evidence="6 7" key="1">
    <citation type="submission" date="2019-04" db="EMBL/GenBank/DDBJ databases">
        <title>Comparative genomics and transcriptomics to analyze fruiting body development in filamentous ascomycetes.</title>
        <authorList>
            <consortium name="DOE Joint Genome Institute"/>
            <person name="Lutkenhaus R."/>
            <person name="Traeger S."/>
            <person name="Breuer J."/>
            <person name="Kuo A."/>
            <person name="Lipzen A."/>
            <person name="Pangilinan J."/>
            <person name="Dilworth D."/>
            <person name="Sandor L."/>
            <person name="Poggeler S."/>
            <person name="Barry K."/>
            <person name="Grigoriev I.V."/>
            <person name="Nowrousian M."/>
        </authorList>
    </citation>
    <scope>NUCLEOTIDE SEQUENCE [LARGE SCALE GENOMIC DNA]</scope>
    <source>
        <strain evidence="6 7">CBS 389.68</strain>
    </source>
</reference>
<dbReference type="AlphaFoldDB" id="A0A4S2MRE9"/>
<dbReference type="GO" id="GO:0032259">
    <property type="term" value="P:methylation"/>
    <property type="evidence" value="ECO:0007669"/>
    <property type="project" value="UniProtKB-KW"/>
</dbReference>
<keyword evidence="3" id="KW-0949">S-adenosyl-L-methionine</keyword>
<evidence type="ECO:0000313" key="6">
    <source>
        <dbReference type="EMBL" id="TGZ78439.1"/>
    </source>
</evidence>
<protein>
    <submittedName>
        <fullName evidence="6">S-adenosyl-L-methionine-dependent methyltransferase</fullName>
    </submittedName>
</protein>
<dbReference type="Proteomes" id="UP000298138">
    <property type="component" value="Unassembled WGS sequence"/>
</dbReference>
<dbReference type="STRING" id="341454.A0A4S2MRE9"/>
<dbReference type="GO" id="GO:0046983">
    <property type="term" value="F:protein dimerization activity"/>
    <property type="evidence" value="ECO:0007669"/>
    <property type="project" value="InterPro"/>
</dbReference>
<evidence type="ECO:0000313" key="7">
    <source>
        <dbReference type="Proteomes" id="UP000298138"/>
    </source>
</evidence>
<dbReference type="Gene3D" id="1.10.10.10">
    <property type="entry name" value="Winged helix-like DNA-binding domain superfamily/Winged helix DNA-binding domain"/>
    <property type="match status" value="1"/>
</dbReference>
<dbReference type="EMBL" id="ML220141">
    <property type="protein sequence ID" value="TGZ78439.1"/>
    <property type="molecule type" value="Genomic_DNA"/>
</dbReference>
<dbReference type="PROSITE" id="PS51683">
    <property type="entry name" value="SAM_OMT_II"/>
    <property type="match status" value="1"/>
</dbReference>
<dbReference type="InterPro" id="IPR036390">
    <property type="entry name" value="WH_DNA-bd_sf"/>
</dbReference>